<evidence type="ECO:0000256" key="9">
    <source>
        <dbReference type="ARBA" id="ARBA00022990"/>
    </source>
</evidence>
<feature type="domain" description="PI31 proteasome regulator C-terminal" evidence="12">
    <location>
        <begin position="218"/>
        <end position="290"/>
    </location>
</feature>
<comment type="function">
    <text evidence="10">Plays an important role in control of proteasome function. Inhibits the hydrolysis of protein and peptide substrates by the 20S proteasome. Also inhibits the activation of the proteasome by the proteasome regulatory proteins PA700 and PA28.</text>
</comment>
<dbReference type="Gene3D" id="3.40.1000.30">
    <property type="match status" value="1"/>
</dbReference>
<dbReference type="PANTHER" id="PTHR13266:SF1">
    <property type="entry name" value="PROTEASOME INHIBITOR PI31 SUBUNIT"/>
    <property type="match status" value="1"/>
</dbReference>
<evidence type="ECO:0000313" key="15">
    <source>
        <dbReference type="Proteomes" id="UP000239649"/>
    </source>
</evidence>
<comment type="similarity">
    <text evidence="3">Belongs to the proteasome inhibitor PI31 family.</text>
</comment>
<dbReference type="STRING" id="554055.A0A2P6VR77"/>
<evidence type="ECO:0000259" key="12">
    <source>
        <dbReference type="Pfam" id="PF08577"/>
    </source>
</evidence>
<feature type="domain" description="PI31 proteasome regulator N-terminal" evidence="13">
    <location>
        <begin position="9"/>
        <end position="98"/>
    </location>
</feature>
<dbReference type="InterPro" id="IPR045128">
    <property type="entry name" value="PI31-like"/>
</dbReference>
<dbReference type="PANTHER" id="PTHR13266">
    <property type="entry name" value="PROTEASOME INHIBITOR"/>
    <property type="match status" value="1"/>
</dbReference>
<dbReference type="InterPro" id="IPR013886">
    <property type="entry name" value="PI31_Prot_C"/>
</dbReference>
<evidence type="ECO:0000259" key="13">
    <source>
        <dbReference type="Pfam" id="PF11566"/>
    </source>
</evidence>
<evidence type="ECO:0000256" key="5">
    <source>
        <dbReference type="ARBA" id="ARBA00022490"/>
    </source>
</evidence>
<keyword evidence="4" id="KW-0488">Methylation</keyword>
<name>A0A2P6VR77_9CHLO</name>
<dbReference type="GO" id="GO:0043161">
    <property type="term" value="P:proteasome-mediated ubiquitin-dependent protein catabolic process"/>
    <property type="evidence" value="ECO:0007669"/>
    <property type="project" value="InterPro"/>
</dbReference>
<evidence type="ECO:0000256" key="10">
    <source>
        <dbReference type="ARBA" id="ARBA00024805"/>
    </source>
</evidence>
<keyword evidence="15" id="KW-1185">Reference proteome</keyword>
<dbReference type="AlphaFoldDB" id="A0A2P6VR77"/>
<feature type="region of interest" description="Disordered" evidence="11">
    <location>
        <begin position="174"/>
        <end position="210"/>
    </location>
</feature>
<dbReference type="Pfam" id="PF11566">
    <property type="entry name" value="PI31_Prot_N"/>
    <property type="match status" value="1"/>
</dbReference>
<feature type="compositionally biased region" description="Gly residues" evidence="11">
    <location>
        <begin position="105"/>
        <end position="116"/>
    </location>
</feature>
<evidence type="ECO:0000256" key="11">
    <source>
        <dbReference type="SAM" id="MobiDB-lite"/>
    </source>
</evidence>
<proteinExistence type="inferred from homology"/>
<evidence type="ECO:0000256" key="7">
    <source>
        <dbReference type="ARBA" id="ARBA00022824"/>
    </source>
</evidence>
<evidence type="ECO:0000256" key="6">
    <source>
        <dbReference type="ARBA" id="ARBA00022553"/>
    </source>
</evidence>
<evidence type="ECO:0000256" key="4">
    <source>
        <dbReference type="ARBA" id="ARBA00022481"/>
    </source>
</evidence>
<gene>
    <name evidence="14" type="primary">g793</name>
    <name evidence="14" type="ORF">C2E20_0793</name>
</gene>
<comment type="caution">
    <text evidence="14">The sequence shown here is derived from an EMBL/GenBank/DDBJ whole genome shotgun (WGS) entry which is preliminary data.</text>
</comment>
<dbReference type="Proteomes" id="UP000239649">
    <property type="component" value="Unassembled WGS sequence"/>
</dbReference>
<keyword evidence="6" id="KW-0597">Phosphoprotein</keyword>
<dbReference type="GO" id="GO:0070628">
    <property type="term" value="F:proteasome binding"/>
    <property type="evidence" value="ECO:0007669"/>
    <property type="project" value="InterPro"/>
</dbReference>
<reference evidence="14 15" key="1">
    <citation type="journal article" date="2018" name="Plant J.">
        <title>Genome sequences of Chlorella sorokiniana UTEX 1602 and Micractinium conductrix SAG 241.80: implications to maltose excretion by a green alga.</title>
        <authorList>
            <person name="Arriola M.B."/>
            <person name="Velmurugan N."/>
            <person name="Zhang Y."/>
            <person name="Plunkett M.H."/>
            <person name="Hondzo H."/>
            <person name="Barney B.M."/>
        </authorList>
    </citation>
    <scope>NUCLEOTIDE SEQUENCE [LARGE SCALE GENOMIC DNA]</scope>
    <source>
        <strain evidence="14 15">SAG 241.80</strain>
    </source>
</reference>
<dbReference type="GO" id="GO:0000502">
    <property type="term" value="C:proteasome complex"/>
    <property type="evidence" value="ECO:0007669"/>
    <property type="project" value="UniProtKB-KW"/>
</dbReference>
<evidence type="ECO:0000256" key="2">
    <source>
        <dbReference type="ARBA" id="ARBA00004496"/>
    </source>
</evidence>
<comment type="subcellular location">
    <subcellularLocation>
        <location evidence="2">Cytoplasm</location>
    </subcellularLocation>
    <subcellularLocation>
        <location evidence="1">Endoplasmic reticulum</location>
    </subcellularLocation>
</comment>
<dbReference type="InterPro" id="IPR021625">
    <property type="entry name" value="PI31_Prot_N"/>
</dbReference>
<feature type="compositionally biased region" description="Low complexity" evidence="11">
    <location>
        <begin position="174"/>
        <end position="188"/>
    </location>
</feature>
<feature type="region of interest" description="Disordered" evidence="11">
    <location>
        <begin position="297"/>
        <end position="328"/>
    </location>
</feature>
<organism evidence="14 15">
    <name type="scientific">Micractinium conductrix</name>
    <dbReference type="NCBI Taxonomy" id="554055"/>
    <lineage>
        <taxon>Eukaryota</taxon>
        <taxon>Viridiplantae</taxon>
        <taxon>Chlorophyta</taxon>
        <taxon>core chlorophytes</taxon>
        <taxon>Trebouxiophyceae</taxon>
        <taxon>Chlorellales</taxon>
        <taxon>Chlorellaceae</taxon>
        <taxon>Chlorella clade</taxon>
        <taxon>Micractinium</taxon>
    </lineage>
</organism>
<dbReference type="GO" id="GO:0004866">
    <property type="term" value="F:endopeptidase inhibitor activity"/>
    <property type="evidence" value="ECO:0007669"/>
    <property type="project" value="InterPro"/>
</dbReference>
<keyword evidence="7" id="KW-0256">Endoplasmic reticulum</keyword>
<dbReference type="EMBL" id="LHPF02000001">
    <property type="protein sequence ID" value="PSC76580.1"/>
    <property type="molecule type" value="Genomic_DNA"/>
</dbReference>
<evidence type="ECO:0000313" key="14">
    <source>
        <dbReference type="EMBL" id="PSC76580.1"/>
    </source>
</evidence>
<keyword evidence="8" id="KW-0647">Proteasome</keyword>
<evidence type="ECO:0000256" key="3">
    <source>
        <dbReference type="ARBA" id="ARBA00006405"/>
    </source>
</evidence>
<dbReference type="GO" id="GO:0005783">
    <property type="term" value="C:endoplasmic reticulum"/>
    <property type="evidence" value="ECO:0007669"/>
    <property type="project" value="UniProtKB-SubCell"/>
</dbReference>
<sequence>MLAVVRASRPTFRSPQDKLAWAVHAFLLAQGFKLVATGPAAEDESTDFSADRDEVAPDGWDALPGAYAFRYLDTEGQRAPLYLKCLAVGDQLLLHWTAGTAGQNPGSGGGGGGGGASAPAAGEPGSLELDAAAYTTDAATAPACYKHMAQLLAKLSEALGGALAGKPASAAAAAASERQAGGASTSGRGRARREHDPLLDPTGVSGIGYRPPGVPVGIGAHDVVPPGVRPPGYGGGPIIPGLMEPGPLHGGGGMQVGSHDPLFGPGRMGGGRGLGGAPLPPGARWDPIAPPGMRGFNPDDFQQPPGQVHPDMAQPGPGRGTDWDRMFG</sequence>
<feature type="region of interest" description="Disordered" evidence="11">
    <location>
        <begin position="104"/>
        <end position="123"/>
    </location>
</feature>
<keyword evidence="9" id="KW-0007">Acetylation</keyword>
<dbReference type="OrthoDB" id="68090at2759"/>
<accession>A0A2P6VR77</accession>
<evidence type="ECO:0000256" key="1">
    <source>
        <dbReference type="ARBA" id="ARBA00004240"/>
    </source>
</evidence>
<protein>
    <submittedName>
        <fullName evidence="14">Proteasome inhibitor</fullName>
    </submittedName>
</protein>
<dbReference type="Pfam" id="PF08577">
    <property type="entry name" value="PI31_Prot_C"/>
    <property type="match status" value="1"/>
</dbReference>
<keyword evidence="5" id="KW-0963">Cytoplasm</keyword>
<evidence type="ECO:0000256" key="8">
    <source>
        <dbReference type="ARBA" id="ARBA00022942"/>
    </source>
</evidence>